<name>A0AAD9PAE8_RIDPI</name>
<evidence type="ECO:0000313" key="2">
    <source>
        <dbReference type="Proteomes" id="UP001209878"/>
    </source>
</evidence>
<gene>
    <name evidence="1" type="ORF">NP493_65g06033</name>
</gene>
<evidence type="ECO:0000313" key="1">
    <source>
        <dbReference type="EMBL" id="KAK2190911.1"/>
    </source>
</evidence>
<comment type="caution">
    <text evidence="1">The sequence shown here is derived from an EMBL/GenBank/DDBJ whole genome shotgun (WGS) entry which is preliminary data.</text>
</comment>
<dbReference type="AlphaFoldDB" id="A0AAD9PAE8"/>
<dbReference type="Proteomes" id="UP001209878">
    <property type="component" value="Unassembled WGS sequence"/>
</dbReference>
<protein>
    <submittedName>
        <fullName evidence="1">Uncharacterized protein</fullName>
    </submittedName>
</protein>
<accession>A0AAD9PAE8</accession>
<proteinExistence type="predicted"/>
<keyword evidence="2" id="KW-1185">Reference proteome</keyword>
<organism evidence="1 2">
    <name type="scientific">Ridgeia piscesae</name>
    <name type="common">Tubeworm</name>
    <dbReference type="NCBI Taxonomy" id="27915"/>
    <lineage>
        <taxon>Eukaryota</taxon>
        <taxon>Metazoa</taxon>
        <taxon>Spiralia</taxon>
        <taxon>Lophotrochozoa</taxon>
        <taxon>Annelida</taxon>
        <taxon>Polychaeta</taxon>
        <taxon>Sedentaria</taxon>
        <taxon>Canalipalpata</taxon>
        <taxon>Sabellida</taxon>
        <taxon>Siboglinidae</taxon>
        <taxon>Ridgeia</taxon>
    </lineage>
</organism>
<sequence length="180" mass="20471">MPQSDERSWRRPLSSIPHGLNGRALVWTRNQFTLREFLDMYSHTLPRIVSVKNGYMGKDDLHTFASDEVYWISAVKTQRRIVAREGGGYYVSIPVNYPLDVTVYPKNGKVHLASLSEVAAMRSLSREEFRIIFENDKSVEFSLGADSGTKANLGILTVTDVYDEHYFIGYPFAQGETEVI</sequence>
<dbReference type="EMBL" id="JAODUO010000065">
    <property type="protein sequence ID" value="KAK2190911.1"/>
    <property type="molecule type" value="Genomic_DNA"/>
</dbReference>
<reference evidence="1" key="1">
    <citation type="journal article" date="2023" name="Mol. Biol. Evol.">
        <title>Third-Generation Sequencing Reveals the Adaptive Role of the Epigenome in Three Deep-Sea Polychaetes.</title>
        <authorList>
            <person name="Perez M."/>
            <person name="Aroh O."/>
            <person name="Sun Y."/>
            <person name="Lan Y."/>
            <person name="Juniper S.K."/>
            <person name="Young C.R."/>
            <person name="Angers B."/>
            <person name="Qian P.Y."/>
        </authorList>
    </citation>
    <scope>NUCLEOTIDE SEQUENCE</scope>
    <source>
        <strain evidence="1">R07B-5</strain>
    </source>
</reference>